<name>A0A5R9EFR9_9LACT</name>
<dbReference type="AlphaFoldDB" id="A0A5R9EFR9"/>
<proteinExistence type="predicted"/>
<dbReference type="RefSeq" id="WP_138403589.1">
    <property type="nucleotide sequence ID" value="NZ_VBSP01000002.1"/>
</dbReference>
<evidence type="ECO:0000313" key="2">
    <source>
        <dbReference type="Proteomes" id="UP000306420"/>
    </source>
</evidence>
<evidence type="ECO:0000313" key="1">
    <source>
        <dbReference type="EMBL" id="TLQ49307.1"/>
    </source>
</evidence>
<comment type="caution">
    <text evidence="1">The sequence shown here is derived from an EMBL/GenBank/DDBJ whole genome shotgun (WGS) entry which is preliminary data.</text>
</comment>
<reference evidence="1 2" key="1">
    <citation type="submission" date="2019-05" db="EMBL/GenBank/DDBJ databases">
        <title>The metagenome of a microbial culture collection derived from dairy environment covers the genomic content of the human microbiome.</title>
        <authorList>
            <person name="Roder T."/>
            <person name="Wuthrich D."/>
            <person name="Sattari Z."/>
            <person name="Von Ah U."/>
            <person name="Bar C."/>
            <person name="Ronchi F."/>
            <person name="Macpherson A.J."/>
            <person name="Ganal-Vonarburg S.C."/>
            <person name="Bruggmann R."/>
            <person name="Vergeres G."/>
        </authorList>
    </citation>
    <scope>NUCLEOTIDE SEQUENCE [LARGE SCALE GENOMIC DNA]</scope>
    <source>
        <strain evidence="1 2">FAM 24227</strain>
    </source>
</reference>
<gene>
    <name evidence="1" type="ORF">FEZ33_01360</name>
</gene>
<accession>A0A5R9EFR9</accession>
<dbReference type="Proteomes" id="UP000306420">
    <property type="component" value="Unassembled WGS sequence"/>
</dbReference>
<organism evidence="1 2">
    <name type="scientific">Ruoffia tabacinasalis</name>
    <dbReference type="NCBI Taxonomy" id="87458"/>
    <lineage>
        <taxon>Bacteria</taxon>
        <taxon>Bacillati</taxon>
        <taxon>Bacillota</taxon>
        <taxon>Bacilli</taxon>
        <taxon>Lactobacillales</taxon>
        <taxon>Aerococcaceae</taxon>
        <taxon>Ruoffia</taxon>
    </lineage>
</organism>
<protein>
    <submittedName>
        <fullName evidence="1">Uncharacterized protein</fullName>
    </submittedName>
</protein>
<sequence>MQIQDLLLIVTSIEEDLSAVDDLIDRKFNRSATLVVDQCSYRLLNHEDEFLQAIEIAEAITRIKKWVKEHGGLDRE</sequence>
<dbReference type="EMBL" id="VBSP01000002">
    <property type="protein sequence ID" value="TLQ49307.1"/>
    <property type="molecule type" value="Genomic_DNA"/>
</dbReference>